<sequence length="94" mass="10559">MLTKTALPKLAKSSYISASSLMRSSCASVQNTRMYSPNSQTNPTDELAQKEKGEEKYYVSKREKEFLTKLNKYKEAHGGDLHKALEALSKEGKK</sequence>
<proteinExistence type="predicted"/>
<evidence type="ECO:0000313" key="2">
    <source>
        <dbReference type="EMBL" id="OEJ83976.1"/>
    </source>
</evidence>
<gene>
    <name evidence="2" type="ORF">AWRI3579_g2909</name>
</gene>
<comment type="caution">
    <text evidence="2">The sequence shown here is derived from an EMBL/GenBank/DDBJ whole genome shotgun (WGS) entry which is preliminary data.</text>
</comment>
<name>A0A1E5RAP7_9ASCO</name>
<evidence type="ECO:0000256" key="1">
    <source>
        <dbReference type="SAM" id="MobiDB-lite"/>
    </source>
</evidence>
<dbReference type="EMBL" id="LPNM01000008">
    <property type="protein sequence ID" value="OEJ83976.1"/>
    <property type="molecule type" value="Genomic_DNA"/>
</dbReference>
<protein>
    <submittedName>
        <fullName evidence="2">Uncharacterized protein</fullName>
    </submittedName>
</protein>
<keyword evidence="3" id="KW-1185">Reference proteome</keyword>
<feature type="compositionally biased region" description="Polar residues" evidence="1">
    <location>
        <begin position="33"/>
        <end position="44"/>
    </location>
</feature>
<reference evidence="3" key="1">
    <citation type="journal article" date="2016" name="Genome Announc.">
        <title>Genome sequences of three species of Hanseniaspora isolated from spontaneous wine fermentations.</title>
        <authorList>
            <person name="Sternes P.R."/>
            <person name="Lee D."/>
            <person name="Kutyna D.R."/>
            <person name="Borneman A.R."/>
        </authorList>
    </citation>
    <scope>NUCLEOTIDE SEQUENCE [LARGE SCALE GENOMIC DNA]</scope>
    <source>
        <strain evidence="3">AWRI3579</strain>
    </source>
</reference>
<evidence type="ECO:0000313" key="3">
    <source>
        <dbReference type="Proteomes" id="UP000095728"/>
    </source>
</evidence>
<organism evidence="2 3">
    <name type="scientific">Hanseniaspora osmophila</name>
    <dbReference type="NCBI Taxonomy" id="56408"/>
    <lineage>
        <taxon>Eukaryota</taxon>
        <taxon>Fungi</taxon>
        <taxon>Dikarya</taxon>
        <taxon>Ascomycota</taxon>
        <taxon>Saccharomycotina</taxon>
        <taxon>Saccharomycetes</taxon>
        <taxon>Saccharomycodales</taxon>
        <taxon>Saccharomycodaceae</taxon>
        <taxon>Hanseniaspora</taxon>
    </lineage>
</organism>
<accession>A0A1E5RAP7</accession>
<feature type="region of interest" description="Disordered" evidence="1">
    <location>
        <begin position="33"/>
        <end position="54"/>
    </location>
</feature>
<dbReference type="AlphaFoldDB" id="A0A1E5RAP7"/>
<dbReference type="InParanoid" id="A0A1E5RAP7"/>
<dbReference type="Proteomes" id="UP000095728">
    <property type="component" value="Unassembled WGS sequence"/>
</dbReference>